<dbReference type="OrthoDB" id="5650015at2"/>
<accession>A0A378LQJ3</accession>
<dbReference type="Proteomes" id="UP000255297">
    <property type="component" value="Unassembled WGS sequence"/>
</dbReference>
<reference evidence="1 2" key="1">
    <citation type="submission" date="2018-06" db="EMBL/GenBank/DDBJ databases">
        <authorList>
            <consortium name="Pathogen Informatics"/>
            <person name="Doyle S."/>
        </authorList>
    </citation>
    <scope>NUCLEOTIDE SEQUENCE [LARGE SCALE GENOMIC DNA]</scope>
    <source>
        <strain evidence="1 2">NCTC11532</strain>
    </source>
</reference>
<keyword evidence="2" id="KW-1185">Reference proteome</keyword>
<evidence type="ECO:0008006" key="3">
    <source>
        <dbReference type="Google" id="ProtNLM"/>
    </source>
</evidence>
<dbReference type="STRING" id="1122170.GCA_000701265_03153"/>
<dbReference type="RefSeq" id="WP_031564082.1">
    <property type="nucleotide sequence ID" value="NZ_CAAAIS010000011.1"/>
</dbReference>
<proteinExistence type="predicted"/>
<dbReference type="EMBL" id="UGPB01000001">
    <property type="protein sequence ID" value="STY28620.1"/>
    <property type="molecule type" value="Genomic_DNA"/>
</dbReference>
<dbReference type="AlphaFoldDB" id="A0A378LQJ3"/>
<name>A0A378LQJ3_9GAMM</name>
<protein>
    <recommendedName>
        <fullName evidence="3">Coiled-coil protein</fullName>
    </recommendedName>
</protein>
<evidence type="ECO:0000313" key="2">
    <source>
        <dbReference type="Proteomes" id="UP000255297"/>
    </source>
</evidence>
<organism evidence="1 2">
    <name type="scientific">Legionella wadsworthii</name>
    <dbReference type="NCBI Taxonomy" id="28088"/>
    <lineage>
        <taxon>Bacteria</taxon>
        <taxon>Pseudomonadati</taxon>
        <taxon>Pseudomonadota</taxon>
        <taxon>Gammaproteobacteria</taxon>
        <taxon>Legionellales</taxon>
        <taxon>Legionellaceae</taxon>
        <taxon>Legionella</taxon>
    </lineage>
</organism>
<sequence>MKENKFINLNIEQLQSAIAHIQCLAQELELFNDSLNYISHCNTPLGNIILSSLSEIENKLFITYSEIKNLNFNQKSCVHCFPYH</sequence>
<gene>
    <name evidence="1" type="ORF">NCTC11532_00795</name>
</gene>
<evidence type="ECO:0000313" key="1">
    <source>
        <dbReference type="EMBL" id="STY28620.1"/>
    </source>
</evidence>